<dbReference type="WBParaSite" id="ALUE_0002143501-mRNA-1">
    <property type="protein sequence ID" value="ALUE_0002143501-mRNA-1"/>
    <property type="gene ID" value="ALUE_0002143501"/>
</dbReference>
<accession>A0A0M3IRQ7</accession>
<reference evidence="2" key="1">
    <citation type="submission" date="2017-02" db="UniProtKB">
        <authorList>
            <consortium name="WormBaseParasite"/>
        </authorList>
    </citation>
    <scope>IDENTIFICATION</scope>
</reference>
<evidence type="ECO:0000313" key="1">
    <source>
        <dbReference type="Proteomes" id="UP000036681"/>
    </source>
</evidence>
<proteinExistence type="predicted"/>
<sequence>MTIAVLRHLVSHTISLWNRRISCHQISCHHLNQ</sequence>
<dbReference type="Proteomes" id="UP000036681">
    <property type="component" value="Unplaced"/>
</dbReference>
<evidence type="ECO:0000313" key="2">
    <source>
        <dbReference type="WBParaSite" id="ALUE_0002143501-mRNA-1"/>
    </source>
</evidence>
<name>A0A0M3IRQ7_ASCLU</name>
<protein>
    <submittedName>
        <fullName evidence="2">Uncharacterized protein</fullName>
    </submittedName>
</protein>
<organism evidence="1 2">
    <name type="scientific">Ascaris lumbricoides</name>
    <name type="common">Giant roundworm</name>
    <dbReference type="NCBI Taxonomy" id="6252"/>
    <lineage>
        <taxon>Eukaryota</taxon>
        <taxon>Metazoa</taxon>
        <taxon>Ecdysozoa</taxon>
        <taxon>Nematoda</taxon>
        <taxon>Chromadorea</taxon>
        <taxon>Rhabditida</taxon>
        <taxon>Spirurina</taxon>
        <taxon>Ascaridomorpha</taxon>
        <taxon>Ascaridoidea</taxon>
        <taxon>Ascarididae</taxon>
        <taxon>Ascaris</taxon>
    </lineage>
</organism>
<keyword evidence="1" id="KW-1185">Reference proteome</keyword>
<dbReference type="AlphaFoldDB" id="A0A0M3IRQ7"/>